<evidence type="ECO:0000313" key="2">
    <source>
        <dbReference type="EMBL" id="MQK28908.1"/>
    </source>
</evidence>
<organism evidence="2 3">
    <name type="scientific">Escherichia coli</name>
    <dbReference type="NCBI Taxonomy" id="562"/>
    <lineage>
        <taxon>Bacteria</taxon>
        <taxon>Pseudomonadati</taxon>
        <taxon>Pseudomonadota</taxon>
        <taxon>Gammaproteobacteria</taxon>
        <taxon>Enterobacterales</taxon>
        <taxon>Enterobacteriaceae</taxon>
        <taxon>Escherichia</taxon>
    </lineage>
</organism>
<name>A0A5P0JJQ8_ECOLX</name>
<keyword evidence="1" id="KW-0732">Signal</keyword>
<dbReference type="EMBL" id="RYCF01001126">
    <property type="protein sequence ID" value="MQK28908.1"/>
    <property type="molecule type" value="Genomic_DNA"/>
</dbReference>
<comment type="caution">
    <text evidence="2">The sequence shown here is derived from an EMBL/GenBank/DDBJ whole genome shotgun (WGS) entry which is preliminary data.</text>
</comment>
<gene>
    <name evidence="2" type="ORF">EIZ93_33110</name>
</gene>
<dbReference type="Proteomes" id="UP000359125">
    <property type="component" value="Unassembled WGS sequence"/>
</dbReference>
<feature type="non-terminal residue" evidence="2">
    <location>
        <position position="76"/>
    </location>
</feature>
<protein>
    <submittedName>
        <fullName evidence="2">Inverse autotransporter invasin YchO</fullName>
    </submittedName>
</protein>
<feature type="chain" id="PRO_5024382249" evidence="1">
    <location>
        <begin position="25"/>
        <end position="76"/>
    </location>
</feature>
<dbReference type="AlphaFoldDB" id="A0A5P0JJQ8"/>
<accession>A0A5P0JJQ8</accession>
<evidence type="ECO:0000256" key="1">
    <source>
        <dbReference type="SAM" id="SignalP"/>
    </source>
</evidence>
<feature type="signal peptide" evidence="1">
    <location>
        <begin position="1"/>
        <end position="24"/>
    </location>
</feature>
<proteinExistence type="predicted"/>
<sequence length="76" mass="8286">MSRFVPRIISFYLLLLAAGGTANAQSTFEQKAANPFDNNNDALPDLGMAPENHDGEKHFAEIVKDFGETSMNDNGL</sequence>
<reference evidence="2 3" key="1">
    <citation type="journal article" date="2019" name="Environ. Health Perspect.">
        <title>Inter-host Transmission of Carbapenemase-Producing Escherichia coli among Humans and Backyard Animals.</title>
        <authorList>
            <person name="Li J."/>
            <person name="Bi Z."/>
            <person name="Ma S."/>
            <person name="Chen B."/>
            <person name="Cai C."/>
            <person name="He J."/>
            <person name="Schwarz S."/>
            <person name="Sun C."/>
            <person name="Zhou Y."/>
            <person name="Yin J."/>
            <person name="Hulth A."/>
            <person name="Wang Y."/>
            <person name="Shen Z."/>
            <person name="Wang S."/>
            <person name="Wu C."/>
            <person name="Nilsson L.E."/>
            <person name="Walsh T.R."/>
            <person name="Borjesson S."/>
            <person name="Shen J."/>
            <person name="Sun Q."/>
            <person name="Wang Y."/>
        </authorList>
    </citation>
    <scope>NUCLEOTIDE SEQUENCE [LARGE SCALE GENOMIC DNA]</scope>
    <source>
        <strain evidence="2 3">A016f</strain>
    </source>
</reference>
<evidence type="ECO:0000313" key="3">
    <source>
        <dbReference type="Proteomes" id="UP000359125"/>
    </source>
</evidence>